<protein>
    <submittedName>
        <fullName evidence="3">Sporulation protein YpjB</fullName>
    </submittedName>
</protein>
<dbReference type="NCBIfam" id="TIGR02878">
    <property type="entry name" value="spore_ypjB"/>
    <property type="match status" value="1"/>
</dbReference>
<evidence type="ECO:0000313" key="3">
    <source>
        <dbReference type="EMBL" id="MBM7619530.1"/>
    </source>
</evidence>
<dbReference type="Pfam" id="PF09577">
    <property type="entry name" value="Spore_YpjB"/>
    <property type="match status" value="1"/>
</dbReference>
<dbReference type="Proteomes" id="UP000737402">
    <property type="component" value="Unassembled WGS sequence"/>
</dbReference>
<evidence type="ECO:0000256" key="2">
    <source>
        <dbReference type="SAM" id="SignalP"/>
    </source>
</evidence>
<accession>A0ABS2NY00</accession>
<reference evidence="3 4" key="1">
    <citation type="submission" date="2021-01" db="EMBL/GenBank/DDBJ databases">
        <title>Genomic Encyclopedia of Type Strains, Phase IV (KMG-IV): sequencing the most valuable type-strain genomes for metagenomic binning, comparative biology and taxonomic classification.</title>
        <authorList>
            <person name="Goeker M."/>
        </authorList>
    </citation>
    <scope>NUCLEOTIDE SEQUENCE [LARGE SCALE GENOMIC DNA]</scope>
    <source>
        <strain evidence="3 4">DSM 25879</strain>
    </source>
</reference>
<dbReference type="EMBL" id="JAFBED010000002">
    <property type="protein sequence ID" value="MBM7619530.1"/>
    <property type="molecule type" value="Genomic_DNA"/>
</dbReference>
<feature type="transmembrane region" description="Helical" evidence="1">
    <location>
        <begin position="228"/>
        <end position="248"/>
    </location>
</feature>
<gene>
    <name evidence="3" type="ORF">JOC95_001379</name>
</gene>
<proteinExistence type="predicted"/>
<dbReference type="InterPro" id="IPR014231">
    <property type="entry name" value="Spore_YpjB"/>
</dbReference>
<keyword evidence="1" id="KW-0472">Membrane</keyword>
<evidence type="ECO:0000313" key="4">
    <source>
        <dbReference type="Proteomes" id="UP000737402"/>
    </source>
</evidence>
<evidence type="ECO:0000256" key="1">
    <source>
        <dbReference type="SAM" id="Phobius"/>
    </source>
</evidence>
<feature type="signal peptide" evidence="2">
    <location>
        <begin position="1"/>
        <end position="22"/>
    </location>
</feature>
<name>A0ABS2NY00_9BACI</name>
<organism evidence="3 4">
    <name type="scientific">Sutcliffiella tianshenii</name>
    <dbReference type="NCBI Taxonomy" id="1463404"/>
    <lineage>
        <taxon>Bacteria</taxon>
        <taxon>Bacillati</taxon>
        <taxon>Bacillota</taxon>
        <taxon>Bacilli</taxon>
        <taxon>Bacillales</taxon>
        <taxon>Bacillaceae</taxon>
        <taxon>Sutcliffiella</taxon>
    </lineage>
</organism>
<keyword evidence="4" id="KW-1185">Reference proteome</keyword>
<keyword evidence="1" id="KW-0812">Transmembrane</keyword>
<sequence length="265" mass="30658">MIGKRFTVILLLLLLAIPTNSAARSNENVHPLKLNILTDDALQLVKNERYVEAHNLLDIFSDEFTKVMVNDPMMPMDQVRIITLVHDKSMASLSDINLPHEEKVRALTRLRLVVDAMTSEHQPLWTEMEDPIITTFNQLKDSIETRNSESYQTLYQRLLLNYDLIHPSLKMDVKPEFIHKVDSHIAYLNENREQLLSSPESAEDLAVIEADLKSLFKELKEDETDPSLIWVMISTGSIIFLTLSYVGWRKFNADRKRAKRKTEKL</sequence>
<comment type="caution">
    <text evidence="3">The sequence shown here is derived from an EMBL/GenBank/DDBJ whole genome shotgun (WGS) entry which is preliminary data.</text>
</comment>
<dbReference type="RefSeq" id="WP_204414599.1">
    <property type="nucleotide sequence ID" value="NZ_JAFBED010000002.1"/>
</dbReference>
<feature type="chain" id="PRO_5047368065" evidence="2">
    <location>
        <begin position="23"/>
        <end position="265"/>
    </location>
</feature>
<keyword evidence="1" id="KW-1133">Transmembrane helix</keyword>
<keyword evidence="2" id="KW-0732">Signal</keyword>